<dbReference type="Proteomes" id="UP001154282">
    <property type="component" value="Unassembled WGS sequence"/>
</dbReference>
<evidence type="ECO:0000313" key="1">
    <source>
        <dbReference type="EMBL" id="CAI0457460.1"/>
    </source>
</evidence>
<keyword evidence="2" id="KW-1185">Reference proteome</keyword>
<sequence>MGATILEKPFLCRNDGDWTFKIYKCIYPAVSNCTNPSTSFRRTGMSNGFSPVLPSSKLRGISPNSLGF</sequence>
<gene>
    <name evidence="1" type="ORF">LITE_LOCUS33138</name>
</gene>
<comment type="caution">
    <text evidence="1">The sequence shown here is derived from an EMBL/GenBank/DDBJ whole genome shotgun (WGS) entry which is preliminary data.</text>
</comment>
<organism evidence="1 2">
    <name type="scientific">Linum tenue</name>
    <dbReference type="NCBI Taxonomy" id="586396"/>
    <lineage>
        <taxon>Eukaryota</taxon>
        <taxon>Viridiplantae</taxon>
        <taxon>Streptophyta</taxon>
        <taxon>Embryophyta</taxon>
        <taxon>Tracheophyta</taxon>
        <taxon>Spermatophyta</taxon>
        <taxon>Magnoliopsida</taxon>
        <taxon>eudicotyledons</taxon>
        <taxon>Gunneridae</taxon>
        <taxon>Pentapetalae</taxon>
        <taxon>rosids</taxon>
        <taxon>fabids</taxon>
        <taxon>Malpighiales</taxon>
        <taxon>Linaceae</taxon>
        <taxon>Linum</taxon>
    </lineage>
</organism>
<dbReference type="AlphaFoldDB" id="A0AAV0NG51"/>
<protein>
    <submittedName>
        <fullName evidence="1">Uncharacterized protein</fullName>
    </submittedName>
</protein>
<evidence type="ECO:0000313" key="2">
    <source>
        <dbReference type="Proteomes" id="UP001154282"/>
    </source>
</evidence>
<reference evidence="1" key="1">
    <citation type="submission" date="2022-08" db="EMBL/GenBank/DDBJ databases">
        <authorList>
            <person name="Gutierrez-Valencia J."/>
        </authorList>
    </citation>
    <scope>NUCLEOTIDE SEQUENCE</scope>
</reference>
<dbReference type="EMBL" id="CAMGYJ010000008">
    <property type="protein sequence ID" value="CAI0457460.1"/>
    <property type="molecule type" value="Genomic_DNA"/>
</dbReference>
<accession>A0AAV0NG51</accession>
<proteinExistence type="predicted"/>
<name>A0AAV0NG51_9ROSI</name>